<keyword evidence="3" id="KW-0443">Lipid metabolism</keyword>
<keyword evidence="1 6" id="KW-0378">Hydrolase</keyword>
<accession>A0A3A8QGK5</accession>
<dbReference type="RefSeq" id="WP_120555955.1">
    <property type="nucleotide sequence ID" value="NZ_RAWK01000075.1"/>
</dbReference>
<evidence type="ECO:0000256" key="2">
    <source>
        <dbReference type="ARBA" id="ARBA00022963"/>
    </source>
</evidence>
<evidence type="ECO:0000256" key="3">
    <source>
        <dbReference type="ARBA" id="ARBA00023098"/>
    </source>
</evidence>
<dbReference type="PANTHER" id="PTHR10272">
    <property type="entry name" value="PLATELET-ACTIVATING FACTOR ACETYLHYDROLASE"/>
    <property type="match status" value="1"/>
</dbReference>
<feature type="chain" id="PRO_5017451853" evidence="5">
    <location>
        <begin position="22"/>
        <end position="372"/>
    </location>
</feature>
<feature type="signal peptide" evidence="5">
    <location>
        <begin position="1"/>
        <end position="21"/>
    </location>
</feature>
<keyword evidence="5" id="KW-0732">Signal</keyword>
<evidence type="ECO:0000313" key="6">
    <source>
        <dbReference type="EMBL" id="RKH67098.1"/>
    </source>
</evidence>
<evidence type="ECO:0000256" key="1">
    <source>
        <dbReference type="ARBA" id="ARBA00022801"/>
    </source>
</evidence>
<gene>
    <name evidence="6" type="ORF">D7W81_14445</name>
</gene>
<evidence type="ECO:0000256" key="4">
    <source>
        <dbReference type="SAM" id="MobiDB-lite"/>
    </source>
</evidence>
<dbReference type="PANTHER" id="PTHR10272:SF0">
    <property type="entry name" value="PLATELET-ACTIVATING FACTOR ACETYLHYDROLASE"/>
    <property type="match status" value="1"/>
</dbReference>
<protein>
    <submittedName>
        <fullName evidence="6">Alpha/beta hydrolase</fullName>
    </submittedName>
</protein>
<evidence type="ECO:0000256" key="5">
    <source>
        <dbReference type="SAM" id="SignalP"/>
    </source>
</evidence>
<dbReference type="InterPro" id="IPR029058">
    <property type="entry name" value="AB_hydrolase_fold"/>
</dbReference>
<organism evidence="6 7">
    <name type="scientific">Corallococcus aberystwythensis</name>
    <dbReference type="NCBI Taxonomy" id="2316722"/>
    <lineage>
        <taxon>Bacteria</taxon>
        <taxon>Pseudomonadati</taxon>
        <taxon>Myxococcota</taxon>
        <taxon>Myxococcia</taxon>
        <taxon>Myxococcales</taxon>
        <taxon>Cystobacterineae</taxon>
        <taxon>Myxococcaceae</taxon>
        <taxon>Corallococcus</taxon>
    </lineage>
</organism>
<dbReference type="AlphaFoldDB" id="A0A3A8QGK5"/>
<dbReference type="EMBL" id="RAWK01000075">
    <property type="protein sequence ID" value="RKH67098.1"/>
    <property type="molecule type" value="Genomic_DNA"/>
</dbReference>
<dbReference type="GO" id="GO:0016042">
    <property type="term" value="P:lipid catabolic process"/>
    <property type="evidence" value="ECO:0007669"/>
    <property type="project" value="UniProtKB-KW"/>
</dbReference>
<keyword evidence="2" id="KW-0442">Lipid degradation</keyword>
<comment type="caution">
    <text evidence="6">The sequence shown here is derived from an EMBL/GenBank/DDBJ whole genome shotgun (WGS) entry which is preliminary data.</text>
</comment>
<dbReference type="OrthoDB" id="569821at2"/>
<dbReference type="SUPFAM" id="SSF53474">
    <property type="entry name" value="alpha/beta-Hydrolases"/>
    <property type="match status" value="1"/>
</dbReference>
<feature type="region of interest" description="Disordered" evidence="4">
    <location>
        <begin position="22"/>
        <end position="42"/>
    </location>
</feature>
<proteinExistence type="predicted"/>
<evidence type="ECO:0000313" key="7">
    <source>
        <dbReference type="Proteomes" id="UP000267003"/>
    </source>
</evidence>
<name>A0A3A8QGK5_9BACT</name>
<dbReference type="GO" id="GO:0003847">
    <property type="term" value="F:1-alkyl-2-acetylglycerophosphocholine esterase activity"/>
    <property type="evidence" value="ECO:0007669"/>
    <property type="project" value="TreeGrafter"/>
</dbReference>
<keyword evidence="7" id="KW-1185">Reference proteome</keyword>
<reference evidence="7" key="1">
    <citation type="submission" date="2018-09" db="EMBL/GenBank/DDBJ databases">
        <authorList>
            <person name="Livingstone P.G."/>
            <person name="Whitworth D.E."/>
        </authorList>
    </citation>
    <scope>NUCLEOTIDE SEQUENCE [LARGE SCALE GENOMIC DNA]</scope>
    <source>
        <strain evidence="7">AB050A</strain>
    </source>
</reference>
<dbReference type="Gene3D" id="3.40.50.1820">
    <property type="entry name" value="alpha/beta hydrolase"/>
    <property type="match status" value="1"/>
</dbReference>
<dbReference type="Pfam" id="PF03403">
    <property type="entry name" value="PAF-AH_p_II"/>
    <property type="match status" value="2"/>
</dbReference>
<sequence length="372" mass="39996">MRGLLLATVLTLVLLASPAAADTAPSLPEPTGRQPVGSTSLYLKDTSRPDPWVPSVSYRELMVSLFYPALWAHGPKARYMTPAESAALLADSGIPDVPPDLLSRVRTHSVRDAWPAGCAHSLPLVVLSPGYKKPRATLSALAEDLASHGYVVAVVDHTYETLATSFPDGRVAGCASCDIPHDPGFWQKLEQGRAADVSFVLDELTGPHAKWRGAYLLDPSRVGMAGHSAGGASTLPTMVNESRIRAGIDIDGTSDTPLLAPGLSRPFMFLSHQLTPTLCQPGVNTPWEQDWQQLTGWKRWLEVAGTVHASFTDVGLVADHLGIDIGASTTGERTQAITRAYINAFFDQHLLGKPRPLLDTASPLYPELVFCH</sequence>
<dbReference type="Proteomes" id="UP000267003">
    <property type="component" value="Unassembled WGS sequence"/>
</dbReference>